<evidence type="ECO:0000313" key="4">
    <source>
        <dbReference type="Proteomes" id="UP000271162"/>
    </source>
</evidence>
<dbReference type="CDD" id="cd05471">
    <property type="entry name" value="pepsin_like"/>
    <property type="match status" value="1"/>
</dbReference>
<evidence type="ECO:0000256" key="1">
    <source>
        <dbReference type="ARBA" id="ARBA00007447"/>
    </source>
</evidence>
<comment type="similarity">
    <text evidence="1">Belongs to the peptidase A1 family.</text>
</comment>
<dbReference type="InterPro" id="IPR034164">
    <property type="entry name" value="Pepsin-like_dom"/>
</dbReference>
<dbReference type="Gene3D" id="2.40.70.10">
    <property type="entry name" value="Acid Proteases"/>
    <property type="match status" value="2"/>
</dbReference>
<dbReference type="GO" id="GO:0006508">
    <property type="term" value="P:proteolysis"/>
    <property type="evidence" value="ECO:0007669"/>
    <property type="project" value="InterPro"/>
</dbReference>
<dbReference type="SUPFAM" id="SSF50630">
    <property type="entry name" value="Acid proteases"/>
    <property type="match status" value="1"/>
</dbReference>
<dbReference type="EMBL" id="UYSL01020001">
    <property type="protein sequence ID" value="VDL71997.1"/>
    <property type="molecule type" value="Genomic_DNA"/>
</dbReference>
<dbReference type="GO" id="GO:0005764">
    <property type="term" value="C:lysosome"/>
    <property type="evidence" value="ECO:0007669"/>
    <property type="project" value="TreeGrafter"/>
</dbReference>
<dbReference type="WBParaSite" id="NBR_0000840701-mRNA-1">
    <property type="protein sequence ID" value="NBR_0000840701-mRNA-1"/>
    <property type="gene ID" value="NBR_0000840701"/>
</dbReference>
<dbReference type="PROSITE" id="PS51767">
    <property type="entry name" value="PEPTIDASE_A1"/>
    <property type="match status" value="1"/>
</dbReference>
<sequence>MQVSDEIDGVLGLGLQAMASGSNVIPPFIRGVNQGNIAEPVFSIWLEDQWESDDNGTAGVIYYGGFDPVHCQNNRYFVQMSSANMYQFTVTNMYVNGGNVGTRLQSTIISSSGVIKVPCDARLQLKFDIGNQAYTVNERNLIYPSPDFNSSSCYLAVLPTDASGFDLGQHIEFGIPFLRGRCTYFDVKQEKIGWATAKTQ</sequence>
<organism evidence="5">
    <name type="scientific">Nippostrongylus brasiliensis</name>
    <name type="common">Rat hookworm</name>
    <dbReference type="NCBI Taxonomy" id="27835"/>
    <lineage>
        <taxon>Eukaryota</taxon>
        <taxon>Metazoa</taxon>
        <taxon>Ecdysozoa</taxon>
        <taxon>Nematoda</taxon>
        <taxon>Chromadorea</taxon>
        <taxon>Rhabditida</taxon>
        <taxon>Rhabditina</taxon>
        <taxon>Rhabditomorpha</taxon>
        <taxon>Strongyloidea</taxon>
        <taxon>Heligmosomidae</taxon>
        <taxon>Nippostrongylus</taxon>
    </lineage>
</organism>
<name>A0A0N4XZ42_NIPBR</name>
<gene>
    <name evidence="3" type="ORF">NBR_LOCUS8408</name>
</gene>
<evidence type="ECO:0000313" key="3">
    <source>
        <dbReference type="EMBL" id="VDL71997.1"/>
    </source>
</evidence>
<dbReference type="Pfam" id="PF00026">
    <property type="entry name" value="Asp"/>
    <property type="match status" value="2"/>
</dbReference>
<proteinExistence type="inferred from homology"/>
<dbReference type="GO" id="GO:0004190">
    <property type="term" value="F:aspartic-type endopeptidase activity"/>
    <property type="evidence" value="ECO:0007669"/>
    <property type="project" value="InterPro"/>
</dbReference>
<evidence type="ECO:0000313" key="5">
    <source>
        <dbReference type="WBParaSite" id="NBR_0000840701-mRNA-1"/>
    </source>
</evidence>
<keyword evidence="4" id="KW-1185">Reference proteome</keyword>
<dbReference type="Proteomes" id="UP000271162">
    <property type="component" value="Unassembled WGS sequence"/>
</dbReference>
<reference evidence="3 4" key="2">
    <citation type="submission" date="2018-11" db="EMBL/GenBank/DDBJ databases">
        <authorList>
            <consortium name="Pathogen Informatics"/>
        </authorList>
    </citation>
    <scope>NUCLEOTIDE SEQUENCE [LARGE SCALE GENOMIC DNA]</scope>
</reference>
<dbReference type="AlphaFoldDB" id="A0A0N4XZ42"/>
<dbReference type="PANTHER" id="PTHR47966:SF71">
    <property type="entry name" value="PEPTIDASE A1 DOMAIN-CONTAINING PROTEIN"/>
    <property type="match status" value="1"/>
</dbReference>
<accession>A0A0N4XZ42</accession>
<protein>
    <submittedName>
        <fullName evidence="5">Peptidase A1 domain-containing protein</fullName>
    </submittedName>
</protein>
<dbReference type="InterPro" id="IPR033121">
    <property type="entry name" value="PEPTIDASE_A1"/>
</dbReference>
<evidence type="ECO:0000259" key="2">
    <source>
        <dbReference type="PROSITE" id="PS51767"/>
    </source>
</evidence>
<dbReference type="STRING" id="27835.A0A0N4XZ42"/>
<dbReference type="InterPro" id="IPR021109">
    <property type="entry name" value="Peptidase_aspartic_dom_sf"/>
</dbReference>
<reference evidence="5" key="1">
    <citation type="submission" date="2017-02" db="UniProtKB">
        <authorList>
            <consortium name="WormBaseParasite"/>
        </authorList>
    </citation>
    <scope>IDENTIFICATION</scope>
</reference>
<dbReference type="InterPro" id="IPR001461">
    <property type="entry name" value="Aspartic_peptidase_A1"/>
</dbReference>
<feature type="domain" description="Peptidase A1" evidence="2">
    <location>
        <begin position="1"/>
        <end position="200"/>
    </location>
</feature>
<dbReference type="PANTHER" id="PTHR47966">
    <property type="entry name" value="BETA-SITE APP-CLEAVING ENZYME, ISOFORM A-RELATED"/>
    <property type="match status" value="1"/>
</dbReference>